<evidence type="ECO:0000256" key="5">
    <source>
        <dbReference type="ARBA" id="ARBA00023295"/>
    </source>
</evidence>
<dbReference type="PRINTS" id="PR00738">
    <property type="entry name" value="GLHYDRLASE20"/>
</dbReference>
<protein>
    <recommendedName>
        <fullName evidence="3">beta-N-acetylhexosaminidase</fullName>
        <ecNumber evidence="3">3.2.1.52</ecNumber>
    </recommendedName>
</protein>
<accession>A0A0K1PSY1</accession>
<feature type="domain" description="PA14" evidence="7">
    <location>
        <begin position="602"/>
        <end position="737"/>
    </location>
</feature>
<dbReference type="GO" id="GO:0005975">
    <property type="term" value="P:carbohydrate metabolic process"/>
    <property type="evidence" value="ECO:0007669"/>
    <property type="project" value="InterPro"/>
</dbReference>
<dbReference type="InterPro" id="IPR015882">
    <property type="entry name" value="HEX_bac_N"/>
</dbReference>
<dbReference type="GO" id="GO:0004563">
    <property type="term" value="F:beta-N-acetylhexosaminidase activity"/>
    <property type="evidence" value="ECO:0007669"/>
    <property type="project" value="UniProtKB-EC"/>
</dbReference>
<evidence type="ECO:0000259" key="7">
    <source>
        <dbReference type="PROSITE" id="PS51820"/>
    </source>
</evidence>
<dbReference type="Proteomes" id="UP000064967">
    <property type="component" value="Chromosome"/>
</dbReference>
<dbReference type="Pfam" id="PF00728">
    <property type="entry name" value="Glyco_hydro_20"/>
    <property type="match status" value="1"/>
</dbReference>
<dbReference type="InterPro" id="IPR029018">
    <property type="entry name" value="Hex-like_dom2"/>
</dbReference>
<dbReference type="EMBL" id="CP012333">
    <property type="protein sequence ID" value="AKU96627.1"/>
    <property type="molecule type" value="Genomic_DNA"/>
</dbReference>
<dbReference type="Gene3D" id="2.60.120.380">
    <property type="match status" value="1"/>
</dbReference>
<name>A0A0K1PSY1_9BACT</name>
<keyword evidence="5" id="KW-0326">Glycosidase</keyword>
<proteinExistence type="inferred from homology"/>
<dbReference type="SUPFAM" id="SSF56988">
    <property type="entry name" value="Anthrax protective antigen"/>
    <property type="match status" value="1"/>
</dbReference>
<dbReference type="PANTHER" id="PTHR22600">
    <property type="entry name" value="BETA-HEXOSAMINIDASE"/>
    <property type="match status" value="1"/>
</dbReference>
<dbReference type="Pfam" id="PF02838">
    <property type="entry name" value="Glyco_hydro_20b"/>
    <property type="match status" value="1"/>
</dbReference>
<dbReference type="Pfam" id="PF13290">
    <property type="entry name" value="CHB_HEX_C_1"/>
    <property type="match status" value="1"/>
</dbReference>
<reference evidence="8 9" key="1">
    <citation type="submission" date="2015-08" db="EMBL/GenBank/DDBJ databases">
        <authorList>
            <person name="Babu N.S."/>
            <person name="Beckwith C.J."/>
            <person name="Beseler K.G."/>
            <person name="Brison A."/>
            <person name="Carone J.V."/>
            <person name="Caskin T.P."/>
            <person name="Diamond M."/>
            <person name="Durham M.E."/>
            <person name="Foxe J.M."/>
            <person name="Go M."/>
            <person name="Henderson B.A."/>
            <person name="Jones I.B."/>
            <person name="McGettigan J.A."/>
            <person name="Micheletti S.J."/>
            <person name="Nasrallah M.E."/>
            <person name="Ortiz D."/>
            <person name="Piller C.R."/>
            <person name="Privatt S.R."/>
            <person name="Schneider S.L."/>
            <person name="Sharp S."/>
            <person name="Smith T.C."/>
            <person name="Stanton J.D."/>
            <person name="Ullery H.E."/>
            <person name="Wilson R.J."/>
            <person name="Serrano M.G."/>
            <person name="Buck G."/>
            <person name="Lee V."/>
            <person name="Wang Y."/>
            <person name="Carvalho R."/>
            <person name="Voegtly L."/>
            <person name="Shi R."/>
            <person name="Duckworth R."/>
            <person name="Johnson A."/>
            <person name="Loviza R."/>
            <person name="Walstead R."/>
            <person name="Shah Z."/>
            <person name="Kiflezghi M."/>
            <person name="Wade K."/>
            <person name="Ball S.L."/>
            <person name="Bradley K.W."/>
            <person name="Asai D.J."/>
            <person name="Bowman C.A."/>
            <person name="Russell D.A."/>
            <person name="Pope W.H."/>
            <person name="Jacobs-Sera D."/>
            <person name="Hendrix R.W."/>
            <person name="Hatfull G.F."/>
        </authorList>
    </citation>
    <scope>NUCLEOTIDE SEQUENCE [LARGE SCALE GENOMIC DNA]</scope>
    <source>
        <strain evidence="8 9">DSM 27648</strain>
    </source>
</reference>
<dbReference type="PANTHER" id="PTHR22600:SF57">
    <property type="entry name" value="BETA-N-ACETYLHEXOSAMINIDASE"/>
    <property type="match status" value="1"/>
</dbReference>
<dbReference type="KEGG" id="llu:AKJ09_03291"/>
<feature type="active site" description="Proton donor" evidence="6">
    <location>
        <position position="310"/>
    </location>
</feature>
<dbReference type="InterPro" id="IPR011658">
    <property type="entry name" value="PA14_dom"/>
</dbReference>
<comment type="catalytic activity">
    <reaction evidence="1">
        <text>Hydrolysis of terminal non-reducing N-acetyl-D-hexosamine residues in N-acetyl-beta-D-hexosaminides.</text>
        <dbReference type="EC" id="3.2.1.52"/>
    </reaction>
</comment>
<dbReference type="InterPro" id="IPR037524">
    <property type="entry name" value="PA14/GLEYA"/>
</dbReference>
<gene>
    <name evidence="8" type="ORF">AKJ09_03291</name>
</gene>
<dbReference type="GO" id="GO:0016020">
    <property type="term" value="C:membrane"/>
    <property type="evidence" value="ECO:0007669"/>
    <property type="project" value="TreeGrafter"/>
</dbReference>
<dbReference type="GO" id="GO:0030203">
    <property type="term" value="P:glycosaminoglycan metabolic process"/>
    <property type="evidence" value="ECO:0007669"/>
    <property type="project" value="TreeGrafter"/>
</dbReference>
<dbReference type="RefSeq" id="WP_169927548.1">
    <property type="nucleotide sequence ID" value="NZ_CP012333.1"/>
</dbReference>
<dbReference type="STRING" id="1391654.AKJ09_03291"/>
<evidence type="ECO:0000256" key="4">
    <source>
        <dbReference type="ARBA" id="ARBA00022801"/>
    </source>
</evidence>
<evidence type="ECO:0000256" key="1">
    <source>
        <dbReference type="ARBA" id="ARBA00001231"/>
    </source>
</evidence>
<dbReference type="InterPro" id="IPR015883">
    <property type="entry name" value="Glyco_hydro_20_cat"/>
</dbReference>
<dbReference type="Pfam" id="PF07691">
    <property type="entry name" value="PA14"/>
    <property type="match status" value="1"/>
</dbReference>
<dbReference type="PROSITE" id="PS51820">
    <property type="entry name" value="PA14"/>
    <property type="match status" value="1"/>
</dbReference>
<dbReference type="CDD" id="cd06563">
    <property type="entry name" value="GH20_chitobiase-like"/>
    <property type="match status" value="1"/>
</dbReference>
<evidence type="ECO:0000256" key="2">
    <source>
        <dbReference type="ARBA" id="ARBA00006285"/>
    </source>
</evidence>
<dbReference type="SUPFAM" id="SSF51445">
    <property type="entry name" value="(Trans)glycosidases"/>
    <property type="match status" value="1"/>
</dbReference>
<keyword evidence="4" id="KW-0378">Hydrolase</keyword>
<evidence type="ECO:0000256" key="3">
    <source>
        <dbReference type="ARBA" id="ARBA00012663"/>
    </source>
</evidence>
<dbReference type="Gene3D" id="3.20.20.80">
    <property type="entry name" value="Glycosidases"/>
    <property type="match status" value="1"/>
</dbReference>
<dbReference type="SUPFAM" id="SSF55545">
    <property type="entry name" value="beta-N-acetylhexosaminidase-like domain"/>
    <property type="match status" value="1"/>
</dbReference>
<dbReference type="PATRIC" id="fig|1391654.3.peg.3328"/>
<comment type="similarity">
    <text evidence="2">Belongs to the glycosyl hydrolase 20 family.</text>
</comment>
<dbReference type="AlphaFoldDB" id="A0A0K1PSY1"/>
<sequence>MPRPRQVTTCSGSLVLDDRTSIAFEDDPAVRPIALRLGRWLGIDASRVVPIAHASPDPEKGIVLRASTPRAGRDPAVSLPRDVEEEAYALDVSGARAVVRARTAAGLAYGSQTLAQLAGVRPIVGGTGVASPSPLPCVHIDDAPRFAFRAMHLDVARHFFDKQTIERFVDLLSFYRFNVFHWHLTDDQGFRLAIRSHPELTNVGARRQENGVETGGFYTQDEAREVVAFAKERFVTVVPEVETPGHARAILASHPELSCTGKTMEVPATWGIFEDVLCAGNDATYALLDDVLGEVAEVFPSKLIHVGGDEVPKTRWEACPKCRARMKSQHLSSEALGGYFMHRVRESLGKRGRRALAWDEVLEMGSADDAVVVAWQGAERGAKAARDGHDVIMAPHEFVYFNKRQSRSGAEPGHDEYLPLSRVLGFDPMPAGLSPSEAAHVLGGQGALWTEFVRTPEDVDTLLMPRLAALSEALWSVPVADATAREASFASRSRAQRSMMDRAGIGYFVNPPVGLRAKQTFLDQAQITLALPSLYTDGIVRFTTDGRDPTPSSPAFVSPVDLKDTTSVAARLFLPSGRTSPVVRGVFERTTPSPAMPAPLASLQPGVNYTYVEGDFRRLPDFAKLVGRRGRLPALGFDPSFRKERFAVLYEGFLDVPETGVYRFVATSDDGVALEIDGRRILEDDGTHPERDSDGDIALAAGRHAVRIPYFQGTMGKALSITMEGPHFARAPMPIVASFNTRK</sequence>
<dbReference type="Gene3D" id="3.30.379.10">
    <property type="entry name" value="Chitobiase/beta-hexosaminidase domain 2-like"/>
    <property type="match status" value="1"/>
</dbReference>
<organism evidence="8 9">
    <name type="scientific">Labilithrix luteola</name>
    <dbReference type="NCBI Taxonomy" id="1391654"/>
    <lineage>
        <taxon>Bacteria</taxon>
        <taxon>Pseudomonadati</taxon>
        <taxon>Myxococcota</taxon>
        <taxon>Polyangia</taxon>
        <taxon>Polyangiales</taxon>
        <taxon>Labilitrichaceae</taxon>
        <taxon>Labilithrix</taxon>
    </lineage>
</organism>
<dbReference type="InterPro" id="IPR017853">
    <property type="entry name" value="GH"/>
</dbReference>
<dbReference type="InterPro" id="IPR025705">
    <property type="entry name" value="Beta_hexosaminidase_sua/sub"/>
</dbReference>
<evidence type="ECO:0000313" key="8">
    <source>
        <dbReference type="EMBL" id="AKU96627.1"/>
    </source>
</evidence>
<keyword evidence="9" id="KW-1185">Reference proteome</keyword>
<dbReference type="EC" id="3.2.1.52" evidence="3"/>
<evidence type="ECO:0000313" key="9">
    <source>
        <dbReference type="Proteomes" id="UP000064967"/>
    </source>
</evidence>
<dbReference type="SMART" id="SM00758">
    <property type="entry name" value="PA14"/>
    <property type="match status" value="1"/>
</dbReference>
<evidence type="ECO:0000256" key="6">
    <source>
        <dbReference type="PIRSR" id="PIRSR625705-1"/>
    </source>
</evidence>
<dbReference type="InterPro" id="IPR059177">
    <property type="entry name" value="GH29D-like_dom"/>
</dbReference>